<accession>A0ABV1M3K4</accession>
<gene>
    <name evidence="7" type="ORF">ABNW52_09310</name>
</gene>
<keyword evidence="4" id="KW-0547">Nucleotide-binding</keyword>
<dbReference type="InterPro" id="IPR050153">
    <property type="entry name" value="Metal_Ion_Import_ABC"/>
</dbReference>
<evidence type="ECO:0000256" key="3">
    <source>
        <dbReference type="ARBA" id="ARBA00022475"/>
    </source>
</evidence>
<evidence type="ECO:0000256" key="1">
    <source>
        <dbReference type="ARBA" id="ARBA00005417"/>
    </source>
</evidence>
<dbReference type="PANTHER" id="PTHR42734">
    <property type="entry name" value="METAL TRANSPORT SYSTEM ATP-BINDING PROTEIN TM_0124-RELATED"/>
    <property type="match status" value="1"/>
</dbReference>
<dbReference type="EMBL" id="JBEFLD010000004">
    <property type="protein sequence ID" value="MEQ6290812.1"/>
    <property type="molecule type" value="Genomic_DNA"/>
</dbReference>
<dbReference type="Pfam" id="PF00005">
    <property type="entry name" value="ABC_tran"/>
    <property type="match status" value="1"/>
</dbReference>
<dbReference type="SMART" id="SM00382">
    <property type="entry name" value="AAA"/>
    <property type="match status" value="1"/>
</dbReference>
<dbReference type="InterPro" id="IPR017871">
    <property type="entry name" value="ABC_transporter-like_CS"/>
</dbReference>
<dbReference type="RefSeq" id="WP_349586749.1">
    <property type="nucleotide sequence ID" value="NZ_JBEFLD010000004.1"/>
</dbReference>
<feature type="domain" description="ABC transporter" evidence="6">
    <location>
        <begin position="2"/>
        <end position="230"/>
    </location>
</feature>
<comment type="caution">
    <text evidence="7">The sequence shown here is derived from an EMBL/GenBank/DDBJ whole genome shotgun (WGS) entry which is preliminary data.</text>
</comment>
<dbReference type="PANTHER" id="PTHR42734:SF5">
    <property type="entry name" value="IRON TRANSPORT SYSTEM ATP-BINDING PROTEIN HI_0361-RELATED"/>
    <property type="match status" value="1"/>
</dbReference>
<evidence type="ECO:0000313" key="7">
    <source>
        <dbReference type="EMBL" id="MEQ6290812.1"/>
    </source>
</evidence>
<comment type="similarity">
    <text evidence="1">Belongs to the ABC transporter superfamily.</text>
</comment>
<evidence type="ECO:0000256" key="5">
    <source>
        <dbReference type="ARBA" id="ARBA00022840"/>
    </source>
</evidence>
<dbReference type="PROSITE" id="PS50893">
    <property type="entry name" value="ABC_TRANSPORTER_2"/>
    <property type="match status" value="1"/>
</dbReference>
<dbReference type="Proteomes" id="UP001433638">
    <property type="component" value="Unassembled WGS sequence"/>
</dbReference>
<dbReference type="PROSITE" id="PS00211">
    <property type="entry name" value="ABC_TRANSPORTER_1"/>
    <property type="match status" value="1"/>
</dbReference>
<dbReference type="SUPFAM" id="SSF52540">
    <property type="entry name" value="P-loop containing nucleoside triphosphate hydrolases"/>
    <property type="match status" value="1"/>
</dbReference>
<evidence type="ECO:0000256" key="4">
    <source>
        <dbReference type="ARBA" id="ARBA00022741"/>
    </source>
</evidence>
<dbReference type="CDD" id="cd03235">
    <property type="entry name" value="ABC_Metallic_Cations"/>
    <property type="match status" value="1"/>
</dbReference>
<evidence type="ECO:0000259" key="6">
    <source>
        <dbReference type="PROSITE" id="PS50893"/>
    </source>
</evidence>
<organism evidence="7 8">
    <name type="scientific">Vogesella oryzagri</name>
    <dbReference type="NCBI Taxonomy" id="3160864"/>
    <lineage>
        <taxon>Bacteria</taxon>
        <taxon>Pseudomonadati</taxon>
        <taxon>Pseudomonadota</taxon>
        <taxon>Betaproteobacteria</taxon>
        <taxon>Neisseriales</taxon>
        <taxon>Chromobacteriaceae</taxon>
        <taxon>Vogesella</taxon>
    </lineage>
</organism>
<keyword evidence="2" id="KW-0813">Transport</keyword>
<reference evidence="7" key="1">
    <citation type="submission" date="2024-06" db="EMBL/GenBank/DDBJ databases">
        <title>Genome sequence of Vogesella sp. MAHUQ-64.</title>
        <authorList>
            <person name="Huq M.A."/>
        </authorList>
    </citation>
    <scope>NUCLEOTIDE SEQUENCE</scope>
    <source>
        <strain evidence="7">MAHUQ-64</strain>
    </source>
</reference>
<dbReference type="InterPro" id="IPR003439">
    <property type="entry name" value="ABC_transporter-like_ATP-bd"/>
</dbReference>
<sequence length="248" mass="27331">MISLHNLTVSYQRHPAVHHVSGRFAPGQATAIFGPNGAGKSTLLKTIMGAIRPDSGEVRFDGLNRKDIAYLPQQSEIDRSLPVSVIDLVSSGHWRRSGLFGRVGRQLDDASWNALVTVGLEDFALHPVSALSSGQFQRVLFARILVQDARLILLDEPFNAVDARTTFDLLELVRRWQEEGRTVIAVLHDYEQVRAFFPQTLLMAREVVAWGATDTVLTDSNLKRATETAAHWQANAPVCAVDGQGARP</sequence>
<evidence type="ECO:0000256" key="2">
    <source>
        <dbReference type="ARBA" id="ARBA00022448"/>
    </source>
</evidence>
<keyword evidence="8" id="KW-1185">Reference proteome</keyword>
<protein>
    <submittedName>
        <fullName evidence="7">ABC transporter ATP-binding protein</fullName>
    </submittedName>
</protein>
<evidence type="ECO:0000313" key="8">
    <source>
        <dbReference type="Proteomes" id="UP001433638"/>
    </source>
</evidence>
<dbReference type="InterPro" id="IPR003593">
    <property type="entry name" value="AAA+_ATPase"/>
</dbReference>
<dbReference type="GO" id="GO:0005524">
    <property type="term" value="F:ATP binding"/>
    <property type="evidence" value="ECO:0007669"/>
    <property type="project" value="UniProtKB-KW"/>
</dbReference>
<keyword evidence="3" id="KW-0472">Membrane</keyword>
<keyword evidence="5 7" id="KW-0067">ATP-binding</keyword>
<proteinExistence type="inferred from homology"/>
<keyword evidence="3" id="KW-1003">Cell membrane</keyword>
<name>A0ABV1M3K4_9NEIS</name>
<dbReference type="InterPro" id="IPR027417">
    <property type="entry name" value="P-loop_NTPase"/>
</dbReference>
<dbReference type="Gene3D" id="3.40.50.300">
    <property type="entry name" value="P-loop containing nucleotide triphosphate hydrolases"/>
    <property type="match status" value="1"/>
</dbReference>